<name>A0A1H2WSH5_9EURY</name>
<dbReference type="Proteomes" id="UP000198669">
    <property type="component" value="Unassembled WGS sequence"/>
</dbReference>
<proteinExistence type="predicted"/>
<accession>A0A1H2WSH5</accession>
<evidence type="ECO:0000313" key="2">
    <source>
        <dbReference type="EMBL" id="SDW83590.1"/>
    </source>
</evidence>
<feature type="region of interest" description="Disordered" evidence="1">
    <location>
        <begin position="1"/>
        <end position="45"/>
    </location>
</feature>
<protein>
    <submittedName>
        <fullName evidence="2">Uncharacterized protein</fullName>
    </submittedName>
</protein>
<dbReference type="GeneID" id="43321288"/>
<dbReference type="AlphaFoldDB" id="A0A1H2WSH5"/>
<gene>
    <name evidence="2" type="ORF">SAMN04515625_1704</name>
</gene>
<feature type="compositionally biased region" description="Basic and acidic residues" evidence="1">
    <location>
        <begin position="1"/>
        <end position="26"/>
    </location>
</feature>
<organism evidence="2 3">
    <name type="scientific">Methanohalophilus halophilus</name>
    <dbReference type="NCBI Taxonomy" id="2177"/>
    <lineage>
        <taxon>Archaea</taxon>
        <taxon>Methanobacteriati</taxon>
        <taxon>Methanobacteriota</taxon>
        <taxon>Stenosarchaea group</taxon>
        <taxon>Methanomicrobia</taxon>
        <taxon>Methanosarcinales</taxon>
        <taxon>Methanosarcinaceae</taxon>
        <taxon>Methanohalophilus</taxon>
    </lineage>
</organism>
<evidence type="ECO:0000313" key="3">
    <source>
        <dbReference type="Proteomes" id="UP000198669"/>
    </source>
</evidence>
<reference evidence="2 3" key="1">
    <citation type="submission" date="2016-10" db="EMBL/GenBank/DDBJ databases">
        <authorList>
            <person name="de Groot N.N."/>
        </authorList>
    </citation>
    <scope>NUCLEOTIDE SEQUENCE [LARGE SCALE GENOMIC DNA]</scope>
    <source>
        <strain evidence="2 3">Z-7982</strain>
    </source>
</reference>
<dbReference type="EMBL" id="FNMU01000005">
    <property type="protein sequence ID" value="SDW83590.1"/>
    <property type="molecule type" value="Genomic_DNA"/>
</dbReference>
<evidence type="ECO:0000256" key="1">
    <source>
        <dbReference type="SAM" id="MobiDB-lite"/>
    </source>
</evidence>
<dbReference type="RefSeq" id="WP_157198638.1">
    <property type="nucleotide sequence ID" value="NZ_CP017921.1"/>
</dbReference>
<sequence>MVEKENKKEKETEGKDKKKKVAHVEPVHPGNERVGQSRHLLDTCE</sequence>